<evidence type="ECO:0000256" key="13">
    <source>
        <dbReference type="ARBA" id="ARBA00081141"/>
    </source>
</evidence>
<dbReference type="InterPro" id="IPR005839">
    <property type="entry name" value="Methylthiotransferase"/>
</dbReference>
<dbReference type="GO" id="GO:0046872">
    <property type="term" value="F:metal ion binding"/>
    <property type="evidence" value="ECO:0007669"/>
    <property type="project" value="UniProtKB-KW"/>
</dbReference>
<dbReference type="InterPro" id="IPR006463">
    <property type="entry name" value="MiaB_methiolase"/>
</dbReference>
<dbReference type="PROSITE" id="PS50926">
    <property type="entry name" value="TRAM"/>
    <property type="match status" value="1"/>
</dbReference>
<dbReference type="EC" id="2.8.4.3" evidence="10"/>
<dbReference type="PANTHER" id="PTHR43020">
    <property type="entry name" value="CDK5 REGULATORY SUBUNIT-ASSOCIATED PROTEIN 1"/>
    <property type="match status" value="1"/>
</dbReference>
<dbReference type="InterPro" id="IPR006638">
    <property type="entry name" value="Elp3/MiaA/NifB-like_rSAM"/>
</dbReference>
<dbReference type="InterPro" id="IPR023404">
    <property type="entry name" value="rSAM_horseshoe"/>
</dbReference>
<evidence type="ECO:0000259" key="16">
    <source>
        <dbReference type="PROSITE" id="PS51918"/>
    </source>
</evidence>
<evidence type="ECO:0000256" key="10">
    <source>
        <dbReference type="ARBA" id="ARBA00033765"/>
    </source>
</evidence>
<dbReference type="Gene3D" id="3.40.50.12160">
    <property type="entry name" value="Methylthiotransferase, N-terminal domain"/>
    <property type="match status" value="1"/>
</dbReference>
<evidence type="ECO:0000256" key="5">
    <source>
        <dbReference type="ARBA" id="ARBA00022679"/>
    </source>
</evidence>
<dbReference type="InterPro" id="IPR002792">
    <property type="entry name" value="TRAM_dom"/>
</dbReference>
<dbReference type="Pfam" id="PF00919">
    <property type="entry name" value="UPF0004"/>
    <property type="match status" value="1"/>
</dbReference>
<keyword evidence="8" id="KW-0408">Iron</keyword>
<name>A0AAX4HMQ5_9BACT</name>
<dbReference type="Gene3D" id="3.80.30.20">
    <property type="entry name" value="tm_1862 like domain"/>
    <property type="match status" value="1"/>
</dbReference>
<evidence type="ECO:0000256" key="3">
    <source>
        <dbReference type="ARBA" id="ARBA00022485"/>
    </source>
</evidence>
<evidence type="ECO:0000256" key="1">
    <source>
        <dbReference type="ARBA" id="ARBA00001966"/>
    </source>
</evidence>
<dbReference type="PANTHER" id="PTHR43020:SF2">
    <property type="entry name" value="MITOCHONDRIAL TRNA METHYLTHIOTRANSFERASE CDK5RAP1"/>
    <property type="match status" value="1"/>
</dbReference>
<dbReference type="RefSeq" id="WP_321393171.1">
    <property type="nucleotide sequence ID" value="NZ_CP139487.1"/>
</dbReference>
<evidence type="ECO:0000259" key="14">
    <source>
        <dbReference type="PROSITE" id="PS50926"/>
    </source>
</evidence>
<dbReference type="FunFam" id="3.80.30.20:FF:000001">
    <property type="entry name" value="tRNA-2-methylthio-N(6)-dimethylallyladenosine synthase 2"/>
    <property type="match status" value="1"/>
</dbReference>
<evidence type="ECO:0000256" key="12">
    <source>
        <dbReference type="ARBA" id="ARBA00080698"/>
    </source>
</evidence>
<sequence>MENTTKNDSVKVGELEFPPRKVWMKTYGCQMNYHDSERIMSHLSGMNFTKTEEQSEADLVIFNTCAVRDLANQKFYSHLGETKKLKTNPDIDPETGLKKNVIVAAGGCIAQTEGKDLVQKYKQLDFAFGTDVIDNIGEMVYRAYAGEKKFTVTAWDRSDNYSIETKITQGTPQAFVNIIKGCDKFCSYCIVPFTRGREKSRRLAEVVTDVKRLVEYSGIQEVMLLGQNVNSFGKDNGESLGQLIMELEKVNGLHLLRYTTSHPYDVTDDLVEAHANSKKLANHLHLPVQSGSNTVLQRMLREYTVEHYLSLLAKMRKANPEMVITSDIIAGFPNETEEEHQQTLQLLKDAQFDNIYAYAYSSRKGTKAARMNDVLTDDIRGRRLREVMDLQLSIQAEIRRGMTGKTYRVLVDGKNINKGVQKWQGRTSCNRIVHFEPANPEQDYMWNWVDVEITSATALSTQGTLIKEYGKTL</sequence>
<evidence type="ECO:0000256" key="4">
    <source>
        <dbReference type="ARBA" id="ARBA00022490"/>
    </source>
</evidence>
<evidence type="ECO:0000256" key="11">
    <source>
        <dbReference type="ARBA" id="ARBA00068570"/>
    </source>
</evidence>
<dbReference type="SFLD" id="SFLDG01082">
    <property type="entry name" value="B12-binding_domain_containing"/>
    <property type="match status" value="1"/>
</dbReference>
<keyword evidence="6" id="KW-0949">S-adenosyl-L-methionine</keyword>
<dbReference type="KEGG" id="psti:SOO65_17100"/>
<protein>
    <recommendedName>
        <fullName evidence="11">tRNA-2-methylthio-N(6)-dimethylallyladenosine synthase</fullName>
        <ecNumber evidence="10">2.8.4.3</ecNumber>
    </recommendedName>
    <alternativeName>
        <fullName evidence="13">(Dimethylallyl)adenosine tRNA methylthiotransferase MiaB</fullName>
    </alternativeName>
    <alternativeName>
        <fullName evidence="12">tRNA-i(6)A37 methylthiotransferase</fullName>
    </alternativeName>
</protein>
<dbReference type="SFLD" id="SFLDS00029">
    <property type="entry name" value="Radical_SAM"/>
    <property type="match status" value="1"/>
</dbReference>
<dbReference type="SFLD" id="SFLDG01061">
    <property type="entry name" value="methylthiotransferase"/>
    <property type="match status" value="1"/>
</dbReference>
<dbReference type="InterPro" id="IPR013848">
    <property type="entry name" value="Methylthiotransferase_N"/>
</dbReference>
<accession>A0AAX4HMQ5</accession>
<dbReference type="Proteomes" id="UP001324634">
    <property type="component" value="Chromosome"/>
</dbReference>
<dbReference type="AlphaFoldDB" id="A0AAX4HMQ5"/>
<dbReference type="InterPro" id="IPR020612">
    <property type="entry name" value="Methylthiotransferase_CS"/>
</dbReference>
<feature type="domain" description="MTTase N-terminal" evidence="15">
    <location>
        <begin position="20"/>
        <end position="145"/>
    </location>
</feature>
<dbReference type="CDD" id="cd01335">
    <property type="entry name" value="Radical_SAM"/>
    <property type="match status" value="1"/>
</dbReference>
<keyword evidence="5 17" id="KW-0808">Transferase</keyword>
<keyword evidence="4" id="KW-0963">Cytoplasm</keyword>
<dbReference type="Pfam" id="PF04055">
    <property type="entry name" value="Radical_SAM"/>
    <property type="match status" value="1"/>
</dbReference>
<dbReference type="GO" id="GO:0005829">
    <property type="term" value="C:cytosol"/>
    <property type="evidence" value="ECO:0007669"/>
    <property type="project" value="TreeGrafter"/>
</dbReference>
<dbReference type="FunFam" id="3.40.50.12160:FF:000003">
    <property type="entry name" value="CDK5 regulatory subunit-associated protein 1"/>
    <property type="match status" value="1"/>
</dbReference>
<evidence type="ECO:0000256" key="8">
    <source>
        <dbReference type="ARBA" id="ARBA00023004"/>
    </source>
</evidence>
<dbReference type="InterPro" id="IPR038135">
    <property type="entry name" value="Methylthiotransferase_N_sf"/>
</dbReference>
<dbReference type="PROSITE" id="PS01278">
    <property type="entry name" value="MTTASE_RADICAL"/>
    <property type="match status" value="1"/>
</dbReference>
<evidence type="ECO:0000313" key="18">
    <source>
        <dbReference type="Proteomes" id="UP001324634"/>
    </source>
</evidence>
<feature type="domain" description="Radical SAM core" evidence="16">
    <location>
        <begin position="168"/>
        <end position="397"/>
    </location>
</feature>
<keyword evidence="9" id="KW-0411">Iron-sulfur</keyword>
<comment type="cofactor">
    <cofactor evidence="1">
        <name>[4Fe-4S] cluster</name>
        <dbReference type="ChEBI" id="CHEBI:49883"/>
    </cofactor>
</comment>
<keyword evidence="3" id="KW-0004">4Fe-4S</keyword>
<keyword evidence="7" id="KW-0479">Metal-binding</keyword>
<comment type="function">
    <text evidence="2">Catalyzes the methylthiolation of N6-(dimethylallyl)adenosine (i(6)A), leading to the formation of 2-methylthio-N6-(dimethylallyl)adenosine (ms(2)i(6)A) at position 37 in tRNAs that read codons beginning with uridine.</text>
</comment>
<dbReference type="SFLD" id="SFLDF00273">
    <property type="entry name" value="(dimethylallyl)adenosine_tRNA"/>
    <property type="match status" value="1"/>
</dbReference>
<dbReference type="GO" id="GO:0035597">
    <property type="term" value="F:tRNA-2-methylthio-N(6)-dimethylallyladenosine(37) synthase activity"/>
    <property type="evidence" value="ECO:0007669"/>
    <property type="project" value="UniProtKB-EC"/>
</dbReference>
<dbReference type="InterPro" id="IPR058240">
    <property type="entry name" value="rSAM_sf"/>
</dbReference>
<evidence type="ECO:0000256" key="7">
    <source>
        <dbReference type="ARBA" id="ARBA00022723"/>
    </source>
</evidence>
<evidence type="ECO:0000256" key="6">
    <source>
        <dbReference type="ARBA" id="ARBA00022691"/>
    </source>
</evidence>
<gene>
    <name evidence="17" type="primary">miaB</name>
    <name evidence="17" type="ORF">SOO65_17100</name>
</gene>
<evidence type="ECO:0000313" key="17">
    <source>
        <dbReference type="EMBL" id="WPU64413.1"/>
    </source>
</evidence>
<evidence type="ECO:0000259" key="15">
    <source>
        <dbReference type="PROSITE" id="PS51449"/>
    </source>
</evidence>
<keyword evidence="18" id="KW-1185">Reference proteome</keyword>
<organism evidence="17 18">
    <name type="scientific">Peredibacter starrii</name>
    <dbReference type="NCBI Taxonomy" id="28202"/>
    <lineage>
        <taxon>Bacteria</taxon>
        <taxon>Pseudomonadati</taxon>
        <taxon>Bdellovibrionota</taxon>
        <taxon>Bacteriovoracia</taxon>
        <taxon>Bacteriovoracales</taxon>
        <taxon>Bacteriovoracaceae</taxon>
        <taxon>Peredibacter</taxon>
    </lineage>
</organism>
<dbReference type="NCBIfam" id="TIGR01574">
    <property type="entry name" value="miaB-methiolase"/>
    <property type="match status" value="1"/>
</dbReference>
<dbReference type="SMART" id="SM00729">
    <property type="entry name" value="Elp3"/>
    <property type="match status" value="1"/>
</dbReference>
<evidence type="ECO:0000256" key="9">
    <source>
        <dbReference type="ARBA" id="ARBA00023014"/>
    </source>
</evidence>
<proteinExistence type="predicted"/>
<dbReference type="InterPro" id="IPR007197">
    <property type="entry name" value="rSAM"/>
</dbReference>
<dbReference type="PROSITE" id="PS51449">
    <property type="entry name" value="MTTASE_N"/>
    <property type="match status" value="1"/>
</dbReference>
<dbReference type="GO" id="GO:0051539">
    <property type="term" value="F:4 iron, 4 sulfur cluster binding"/>
    <property type="evidence" value="ECO:0007669"/>
    <property type="project" value="UniProtKB-KW"/>
</dbReference>
<dbReference type="PROSITE" id="PS51918">
    <property type="entry name" value="RADICAL_SAM"/>
    <property type="match status" value="1"/>
</dbReference>
<dbReference type="EMBL" id="CP139487">
    <property type="protein sequence ID" value="WPU64413.1"/>
    <property type="molecule type" value="Genomic_DNA"/>
</dbReference>
<dbReference type="SUPFAM" id="SSF102114">
    <property type="entry name" value="Radical SAM enzymes"/>
    <property type="match status" value="1"/>
</dbReference>
<feature type="domain" description="TRAM" evidence="14">
    <location>
        <begin position="400"/>
        <end position="467"/>
    </location>
</feature>
<evidence type="ECO:0000256" key="2">
    <source>
        <dbReference type="ARBA" id="ARBA00003234"/>
    </source>
</evidence>
<reference evidence="17 18" key="1">
    <citation type="submission" date="2023-11" db="EMBL/GenBank/DDBJ databases">
        <title>Peredibacter starrii A3.12.</title>
        <authorList>
            <person name="Mitchell R.J."/>
        </authorList>
    </citation>
    <scope>NUCLEOTIDE SEQUENCE [LARGE SCALE GENOMIC DNA]</scope>
    <source>
        <strain evidence="17 18">A3.12</strain>
    </source>
</reference>
<dbReference type="NCBIfam" id="TIGR00089">
    <property type="entry name" value="MiaB/RimO family radical SAM methylthiotransferase"/>
    <property type="match status" value="1"/>
</dbReference>